<dbReference type="EMBL" id="PFAR01000040">
    <property type="protein sequence ID" value="PIR92956.1"/>
    <property type="molecule type" value="Genomic_DNA"/>
</dbReference>
<accession>A0A2H0V1J0</accession>
<reference evidence="2" key="1">
    <citation type="submission" date="2017-09" db="EMBL/GenBank/DDBJ databases">
        <title>Depth-based differentiation of microbial function through sediment-hosted aquifers and enrichment of novel symbionts in the deep terrestrial subsurface.</title>
        <authorList>
            <person name="Probst A.J."/>
            <person name="Ladd B."/>
            <person name="Jarett J.K."/>
            <person name="Geller-Mcgrath D.E."/>
            <person name="Sieber C.M.K."/>
            <person name="Emerson J.B."/>
            <person name="Anantharaman K."/>
            <person name="Thomas B.C."/>
            <person name="Malmstrom R."/>
            <person name="Stieglmeier M."/>
            <person name="Klingl A."/>
            <person name="Woyke T."/>
            <person name="Ryan C.M."/>
            <person name="Banfield J.F."/>
        </authorList>
    </citation>
    <scope>NUCLEOTIDE SEQUENCE [LARGE SCALE GENOMIC DNA]</scope>
</reference>
<dbReference type="SUPFAM" id="SSF55486">
    <property type="entry name" value="Metalloproteases ('zincins'), catalytic domain"/>
    <property type="match status" value="1"/>
</dbReference>
<evidence type="ECO:0000313" key="1">
    <source>
        <dbReference type="EMBL" id="PIR92956.1"/>
    </source>
</evidence>
<gene>
    <name evidence="1" type="ORF">COT99_03370</name>
</gene>
<dbReference type="InterPro" id="IPR024079">
    <property type="entry name" value="MetalloPept_cat_dom_sf"/>
</dbReference>
<name>A0A2H0V1J0_9BACT</name>
<evidence type="ECO:0008006" key="3">
    <source>
        <dbReference type="Google" id="ProtNLM"/>
    </source>
</evidence>
<sequence>MWWKKILVLSGLTLFTAGTTIILALIIAPYLPSPANQDVLGVKVTAPAALFSTPTSAEKNKVKNLLRFNKAQVKRNVVKLKTTSLWEKASGGKQKLKNRLSFNLADKINLIAALKKTEEISPNKFVSYGTIEGIENSFATLISKGDMLTGNIYLPDKIYEIRPAGNGLTIINQIDPKKFPRDDNIVSSMPNLSDAVVPMDMSTTTIDVMVVYTKQAREDAGSTAAIESLIDLAVADANMAYENSLVPQKLKLVHTVEVNYAEPASNDSSTELTALKDLSDGVMDNVHTLRDQYKADIVTLFVTNAKLADGTDVCGIGYQMDSGNKDDFASRAFNVVPLDCISNLSYIHELGHNMGAGHEETNASPTGLYESSHGTQDPDCKYRSIMAYPCSCAGTCTRMPFFSNPDVEYDDWTTGISGQADNAFTLLLTRDEVANFRNSLSDYRPLTNVNLDQIFPIAQNFDLSNLGRETQVLGGTFNTTFWLGRANNDELYAQTFVANGPAANNKVTVKGVSFAASRVGNPPFLVRAAIRSDKNGADLAYAAVERAKISANALSDNSWVRADFSRPLTLSSSGIYYLVIYTPSHDSNNYYDLGAESITTNGALYQEINAVPFYNLMGKIHYETNLTGVNIP</sequence>
<dbReference type="Gene3D" id="3.40.390.10">
    <property type="entry name" value="Collagenase (Catalytic Domain)"/>
    <property type="match status" value="1"/>
</dbReference>
<organism evidence="1 2">
    <name type="scientific">Candidatus Falkowbacteria bacterium CG10_big_fil_rev_8_21_14_0_10_43_10</name>
    <dbReference type="NCBI Taxonomy" id="1974567"/>
    <lineage>
        <taxon>Bacteria</taxon>
        <taxon>Candidatus Falkowiibacteriota</taxon>
    </lineage>
</organism>
<dbReference type="Pfam" id="PF13688">
    <property type="entry name" value="Reprolysin_5"/>
    <property type="match status" value="1"/>
</dbReference>
<dbReference type="Proteomes" id="UP000228626">
    <property type="component" value="Unassembled WGS sequence"/>
</dbReference>
<evidence type="ECO:0000313" key="2">
    <source>
        <dbReference type="Proteomes" id="UP000228626"/>
    </source>
</evidence>
<dbReference type="AlphaFoldDB" id="A0A2H0V1J0"/>
<dbReference type="GO" id="GO:0008237">
    <property type="term" value="F:metallopeptidase activity"/>
    <property type="evidence" value="ECO:0007669"/>
    <property type="project" value="InterPro"/>
</dbReference>
<protein>
    <recommendedName>
        <fullName evidence="3">Peptidase M12B domain-containing protein</fullName>
    </recommendedName>
</protein>
<proteinExistence type="predicted"/>
<comment type="caution">
    <text evidence="1">The sequence shown here is derived from an EMBL/GenBank/DDBJ whole genome shotgun (WGS) entry which is preliminary data.</text>
</comment>